<dbReference type="EMBL" id="JACGWU010000008">
    <property type="protein sequence ID" value="MBA8829884.1"/>
    <property type="molecule type" value="Genomic_DNA"/>
</dbReference>
<gene>
    <name evidence="2" type="ORF">FB555_002010</name>
</gene>
<dbReference type="Pfam" id="PF04213">
    <property type="entry name" value="HtaA"/>
    <property type="match status" value="1"/>
</dbReference>
<dbReference type="Proteomes" id="UP000524237">
    <property type="component" value="Unassembled WGS sequence"/>
</dbReference>
<name>A0A7W3JVA4_9MICO</name>
<dbReference type="RefSeq" id="WP_182485304.1">
    <property type="nucleotide sequence ID" value="NZ_JACGWU010000008.1"/>
</dbReference>
<protein>
    <recommendedName>
        <fullName evidence="1">Htaa domain-containing protein</fullName>
    </recommendedName>
</protein>
<evidence type="ECO:0000313" key="2">
    <source>
        <dbReference type="EMBL" id="MBA8829884.1"/>
    </source>
</evidence>
<evidence type="ECO:0000313" key="3">
    <source>
        <dbReference type="Proteomes" id="UP000524237"/>
    </source>
</evidence>
<dbReference type="InterPro" id="IPR007331">
    <property type="entry name" value="Htaa"/>
</dbReference>
<accession>A0A7W3JVA4</accession>
<organism evidence="2 3">
    <name type="scientific">Alpinimonas psychrophila</name>
    <dbReference type="NCBI Taxonomy" id="748908"/>
    <lineage>
        <taxon>Bacteria</taxon>
        <taxon>Bacillati</taxon>
        <taxon>Actinomycetota</taxon>
        <taxon>Actinomycetes</taxon>
        <taxon>Micrococcales</taxon>
        <taxon>Microbacteriaceae</taxon>
        <taxon>Alpinimonas</taxon>
    </lineage>
</organism>
<keyword evidence="3" id="KW-1185">Reference proteome</keyword>
<sequence>MTDGLHWSIKASFVRYILGMQDGLYAVTDDASVSPEFVFTFPKKDVSGFDAATGLGTLKFVGAVRFGGHGGSLYVMIADPIVEITATGAVLSAKVDNDGERLDLVTLDFGKTASGTPSWDAVSTFLTANGASLFIGQYPAGTPFDPLNITLAQLDATSAPQRA</sequence>
<feature type="domain" description="Htaa" evidence="1">
    <location>
        <begin position="5"/>
        <end position="149"/>
    </location>
</feature>
<evidence type="ECO:0000259" key="1">
    <source>
        <dbReference type="Pfam" id="PF04213"/>
    </source>
</evidence>
<proteinExistence type="predicted"/>
<comment type="caution">
    <text evidence="2">The sequence shown here is derived from an EMBL/GenBank/DDBJ whole genome shotgun (WGS) entry which is preliminary data.</text>
</comment>
<dbReference type="AlphaFoldDB" id="A0A7W3JVA4"/>
<reference evidence="2 3" key="1">
    <citation type="submission" date="2020-07" db="EMBL/GenBank/DDBJ databases">
        <title>Sequencing the genomes of 1000 actinobacteria strains.</title>
        <authorList>
            <person name="Klenk H.-P."/>
        </authorList>
    </citation>
    <scope>NUCLEOTIDE SEQUENCE [LARGE SCALE GENOMIC DNA]</scope>
    <source>
        <strain evidence="2 3">DSM 23737</strain>
    </source>
</reference>